<proteinExistence type="predicted"/>
<feature type="coiled-coil region" evidence="1">
    <location>
        <begin position="184"/>
        <end position="260"/>
    </location>
</feature>
<gene>
    <name evidence="3" type="ORF">MONBRDRAFT_23312</name>
</gene>
<feature type="compositionally biased region" description="Polar residues" evidence="2">
    <location>
        <begin position="34"/>
        <end position="43"/>
    </location>
</feature>
<dbReference type="RefSeq" id="XP_001743836.1">
    <property type="nucleotide sequence ID" value="XM_001743784.1"/>
</dbReference>
<keyword evidence="1" id="KW-0175">Coiled coil</keyword>
<name>A9UT08_MONBE</name>
<keyword evidence="4" id="KW-1185">Reference proteome</keyword>
<dbReference type="InParanoid" id="A9UT08"/>
<evidence type="ECO:0000313" key="3">
    <source>
        <dbReference type="EMBL" id="EDQ91414.1"/>
    </source>
</evidence>
<feature type="coiled-coil region" evidence="1">
    <location>
        <begin position="311"/>
        <end position="338"/>
    </location>
</feature>
<reference evidence="3 4" key="1">
    <citation type="journal article" date="2008" name="Nature">
        <title>The genome of the choanoflagellate Monosiga brevicollis and the origin of metazoans.</title>
        <authorList>
            <consortium name="JGI Sequencing"/>
            <person name="King N."/>
            <person name="Westbrook M.J."/>
            <person name="Young S.L."/>
            <person name="Kuo A."/>
            <person name="Abedin M."/>
            <person name="Chapman J."/>
            <person name="Fairclough S."/>
            <person name="Hellsten U."/>
            <person name="Isogai Y."/>
            <person name="Letunic I."/>
            <person name="Marr M."/>
            <person name="Pincus D."/>
            <person name="Putnam N."/>
            <person name="Rokas A."/>
            <person name="Wright K.J."/>
            <person name="Zuzow R."/>
            <person name="Dirks W."/>
            <person name="Good M."/>
            <person name="Goodstein D."/>
            <person name="Lemons D."/>
            <person name="Li W."/>
            <person name="Lyons J.B."/>
            <person name="Morris A."/>
            <person name="Nichols S."/>
            <person name="Richter D.J."/>
            <person name="Salamov A."/>
            <person name="Bork P."/>
            <person name="Lim W.A."/>
            <person name="Manning G."/>
            <person name="Miller W.T."/>
            <person name="McGinnis W."/>
            <person name="Shapiro H."/>
            <person name="Tjian R."/>
            <person name="Grigoriev I.V."/>
            <person name="Rokhsar D."/>
        </authorList>
    </citation>
    <scope>NUCLEOTIDE SEQUENCE [LARGE SCALE GENOMIC DNA]</scope>
    <source>
        <strain evidence="4">MX1 / ATCC 50154</strain>
    </source>
</reference>
<accession>A9UT08</accession>
<dbReference type="KEGG" id="mbr:MONBRDRAFT_23312"/>
<evidence type="ECO:0000313" key="4">
    <source>
        <dbReference type="Proteomes" id="UP000001357"/>
    </source>
</evidence>
<dbReference type="Proteomes" id="UP000001357">
    <property type="component" value="Unassembled WGS sequence"/>
</dbReference>
<dbReference type="AlphaFoldDB" id="A9UT08"/>
<protein>
    <submittedName>
        <fullName evidence="3">Uncharacterized protein</fullName>
    </submittedName>
</protein>
<organism evidence="3 4">
    <name type="scientific">Monosiga brevicollis</name>
    <name type="common">Choanoflagellate</name>
    <dbReference type="NCBI Taxonomy" id="81824"/>
    <lineage>
        <taxon>Eukaryota</taxon>
        <taxon>Choanoflagellata</taxon>
        <taxon>Craspedida</taxon>
        <taxon>Salpingoecidae</taxon>
        <taxon>Monosiga</taxon>
    </lineage>
</organism>
<dbReference type="GeneID" id="5888849"/>
<feature type="coiled-coil region" evidence="1">
    <location>
        <begin position="110"/>
        <end position="158"/>
    </location>
</feature>
<sequence length="549" mass="62169">MDWFSENSNMMGVVATDILPVQDWSIKDKDKGLRQTQSANTSPLLARRRHLRDQENRSADQENASFAPHHRVPKLHDRAPSPALSLRQLDFDEAPNIREKAVVKVEAKRTRDLTKQLEATQAKLRDTETQRQTAIEQVSTLQTQMLRLKAQLDDLTATSKHTQQVVDRNNFFVRASSDHWRTVALRFEKQLEQSQDERVKLLTQIEELRAKVKRYRLDRGDSEQLVKELNDKLVVLLGQRKNLQAQCNNLQSQVLHVLAELQRKQQSSRPPSYGALEDTHAPNVVRCVATTQTEPPAAHSGNAASAAVTINADLHRKLIEAQNMVKMLSAEQRKTEAELVQACHDTTTAQEQAKAAHSELQLHSDALMALLSEERARCDLLRKQLGAEHEATRQHLEARNRALTQAREATAASIGCQEEADELRNRLNCILSDHQNLQRLMLPYLQLALEHGLIEQESRSLASHLLAQGQQDSNQVEHLKLERHVLRQTFDVVRRCAALCGVVRRCAALLYSCFAFPLCSSTVNAMHVILILCSFGSIHQSCLFFCLLE</sequence>
<dbReference type="EMBL" id="CH991545">
    <property type="protein sequence ID" value="EDQ91414.1"/>
    <property type="molecule type" value="Genomic_DNA"/>
</dbReference>
<feature type="region of interest" description="Disordered" evidence="2">
    <location>
        <begin position="29"/>
        <end position="79"/>
    </location>
</feature>
<evidence type="ECO:0000256" key="2">
    <source>
        <dbReference type="SAM" id="MobiDB-lite"/>
    </source>
</evidence>
<evidence type="ECO:0000256" key="1">
    <source>
        <dbReference type="SAM" id="Coils"/>
    </source>
</evidence>